<proteinExistence type="predicted"/>
<evidence type="ECO:0000313" key="2">
    <source>
        <dbReference type="EMBL" id="KAJ1171883.1"/>
    </source>
</evidence>
<organism evidence="2 3">
    <name type="scientific">Pleurodeles waltl</name>
    <name type="common">Iberian ribbed newt</name>
    <dbReference type="NCBI Taxonomy" id="8319"/>
    <lineage>
        <taxon>Eukaryota</taxon>
        <taxon>Metazoa</taxon>
        <taxon>Chordata</taxon>
        <taxon>Craniata</taxon>
        <taxon>Vertebrata</taxon>
        <taxon>Euteleostomi</taxon>
        <taxon>Amphibia</taxon>
        <taxon>Batrachia</taxon>
        <taxon>Caudata</taxon>
        <taxon>Salamandroidea</taxon>
        <taxon>Salamandridae</taxon>
        <taxon>Pleurodelinae</taxon>
        <taxon>Pleurodeles</taxon>
    </lineage>
</organism>
<dbReference type="EMBL" id="JANPWB010000007">
    <property type="protein sequence ID" value="KAJ1171883.1"/>
    <property type="molecule type" value="Genomic_DNA"/>
</dbReference>
<dbReference type="AlphaFoldDB" id="A0AAV7T616"/>
<feature type="region of interest" description="Disordered" evidence="1">
    <location>
        <begin position="1"/>
        <end position="37"/>
    </location>
</feature>
<comment type="caution">
    <text evidence="2">The sequence shown here is derived from an EMBL/GenBank/DDBJ whole genome shotgun (WGS) entry which is preliminary data.</text>
</comment>
<reference evidence="2" key="1">
    <citation type="journal article" date="2022" name="bioRxiv">
        <title>Sequencing and chromosome-scale assembly of the giantPleurodeles waltlgenome.</title>
        <authorList>
            <person name="Brown T."/>
            <person name="Elewa A."/>
            <person name="Iarovenko S."/>
            <person name="Subramanian E."/>
            <person name="Araus A.J."/>
            <person name="Petzold A."/>
            <person name="Susuki M."/>
            <person name="Suzuki K.-i.T."/>
            <person name="Hayashi T."/>
            <person name="Toyoda A."/>
            <person name="Oliveira C."/>
            <person name="Osipova E."/>
            <person name="Leigh N.D."/>
            <person name="Simon A."/>
            <person name="Yun M.H."/>
        </authorList>
    </citation>
    <scope>NUCLEOTIDE SEQUENCE</scope>
    <source>
        <strain evidence="2">20211129_DDA</strain>
        <tissue evidence="2">Liver</tissue>
    </source>
</reference>
<name>A0AAV7T616_PLEWA</name>
<dbReference type="Proteomes" id="UP001066276">
    <property type="component" value="Chromosome 4_1"/>
</dbReference>
<evidence type="ECO:0000256" key="1">
    <source>
        <dbReference type="SAM" id="MobiDB-lite"/>
    </source>
</evidence>
<feature type="region of interest" description="Disordered" evidence="1">
    <location>
        <begin position="58"/>
        <end position="82"/>
    </location>
</feature>
<gene>
    <name evidence="2" type="ORF">NDU88_003740</name>
</gene>
<evidence type="ECO:0000313" key="3">
    <source>
        <dbReference type="Proteomes" id="UP001066276"/>
    </source>
</evidence>
<sequence>MKTVDELGSDYEEGSDEGEEGELPNKGEMSLPLRRKQGEVVQKNHQLLFYRGLERMMEAPPGSGQKLAGRSRKDMQELGDLPSSKKNWWSVWDLQSGGTGTKVCKSIGVGDGVNEGAGA</sequence>
<protein>
    <submittedName>
        <fullName evidence="2">Uncharacterized protein</fullName>
    </submittedName>
</protein>
<keyword evidence="3" id="KW-1185">Reference proteome</keyword>
<accession>A0AAV7T616</accession>
<feature type="compositionally biased region" description="Acidic residues" evidence="1">
    <location>
        <begin position="7"/>
        <end position="22"/>
    </location>
</feature>